<dbReference type="AlphaFoldDB" id="A0A1H2LNM7"/>
<evidence type="ECO:0000313" key="4">
    <source>
        <dbReference type="EMBL" id="SDU82529.1"/>
    </source>
</evidence>
<feature type="compositionally biased region" description="Polar residues" evidence="1">
    <location>
        <begin position="269"/>
        <end position="282"/>
    </location>
</feature>
<name>A0A1H2LNM7_9ACTO</name>
<dbReference type="OrthoDB" id="4424311at2"/>
<feature type="signal peptide" evidence="3">
    <location>
        <begin position="1"/>
        <end position="24"/>
    </location>
</feature>
<organism evidence="4 5">
    <name type="scientific">Arcanobacterium phocae</name>
    <dbReference type="NCBI Taxonomy" id="131112"/>
    <lineage>
        <taxon>Bacteria</taxon>
        <taxon>Bacillati</taxon>
        <taxon>Actinomycetota</taxon>
        <taxon>Actinomycetes</taxon>
        <taxon>Actinomycetales</taxon>
        <taxon>Actinomycetaceae</taxon>
        <taxon>Arcanobacterium</taxon>
    </lineage>
</organism>
<dbReference type="GeneID" id="65345468"/>
<keyword evidence="2" id="KW-1133">Transmembrane helix</keyword>
<feature type="region of interest" description="Disordered" evidence="1">
    <location>
        <begin position="248"/>
        <end position="282"/>
    </location>
</feature>
<protein>
    <submittedName>
        <fullName evidence="4">Putative ABC transporter-associated repeat protein</fullName>
    </submittedName>
</protein>
<keyword evidence="2" id="KW-0472">Membrane</keyword>
<dbReference type="EMBL" id="LT629804">
    <property type="protein sequence ID" value="SDU82529.1"/>
    <property type="molecule type" value="Genomic_DNA"/>
</dbReference>
<dbReference type="STRING" id="131112.SAMN04489737_1751"/>
<feature type="chain" id="PRO_5009279541" evidence="3">
    <location>
        <begin position="25"/>
        <end position="322"/>
    </location>
</feature>
<dbReference type="RefSeq" id="WP_091282298.1">
    <property type="nucleotide sequence ID" value="NZ_LT629804.1"/>
</dbReference>
<dbReference type="NCBIfam" id="TIGR03769">
    <property type="entry name" value="P_ac_wall_RPT"/>
    <property type="match status" value="1"/>
</dbReference>
<accession>A0A1H2LNM7</accession>
<keyword evidence="2" id="KW-0812">Transmembrane</keyword>
<evidence type="ECO:0000313" key="5">
    <source>
        <dbReference type="Proteomes" id="UP000214355"/>
    </source>
</evidence>
<dbReference type="InterPro" id="IPR022435">
    <property type="entry name" value="Surface-anchored_actinobac"/>
</dbReference>
<dbReference type="Proteomes" id="UP000214355">
    <property type="component" value="Chromosome I"/>
</dbReference>
<feature type="compositionally biased region" description="Low complexity" evidence="1">
    <location>
        <begin position="248"/>
        <end position="259"/>
    </location>
</feature>
<sequence length="322" mass="34119">MKNRITAILTATFLAATVSVPAFATTDSSEADPALTQRVDANENIAPAGEAVERSAGHIDLGPKLIDGQWELMARDDTEPTPVWRHVSDMIYRVSDQGILAVPEDDTYSFIKPSGDKVWVVPQQEIPDVVWLGWNTQDPAVADNVNGTVTLTYGGHDGPGQFNVFVQAGNFGAPQVLWTSDKKEQQPIDVDLHSHTHANWVFTEPGIHRVTLTAAATLKNGSTVSDTQILTFAVGTDTDATNALAETAAKADSAATSTDATKDSTSDDQQPATQEPASNEATSSVLPLVAGIGGAIIVIALIAVAVVKHKESATKKEAKDEL</sequence>
<keyword evidence="5" id="KW-1185">Reference proteome</keyword>
<gene>
    <name evidence="4" type="ORF">SAMN04489737_1751</name>
</gene>
<proteinExistence type="predicted"/>
<feature type="transmembrane region" description="Helical" evidence="2">
    <location>
        <begin position="285"/>
        <end position="307"/>
    </location>
</feature>
<evidence type="ECO:0000256" key="1">
    <source>
        <dbReference type="SAM" id="MobiDB-lite"/>
    </source>
</evidence>
<keyword evidence="3" id="KW-0732">Signal</keyword>
<dbReference type="NCBIfam" id="NF038134">
    <property type="entry name" value="choice_anch_M"/>
    <property type="match status" value="1"/>
</dbReference>
<reference evidence="5" key="1">
    <citation type="submission" date="2016-10" db="EMBL/GenBank/DDBJ databases">
        <authorList>
            <person name="Varghese N."/>
            <person name="Submissions S."/>
        </authorList>
    </citation>
    <scope>NUCLEOTIDE SEQUENCE [LARGE SCALE GENOMIC DNA]</scope>
    <source>
        <strain evidence="5">DSM 10002</strain>
    </source>
</reference>
<evidence type="ECO:0000256" key="2">
    <source>
        <dbReference type="SAM" id="Phobius"/>
    </source>
</evidence>
<evidence type="ECO:0000256" key="3">
    <source>
        <dbReference type="SAM" id="SignalP"/>
    </source>
</evidence>